<dbReference type="AlphaFoldDB" id="A0A0R2NJ52"/>
<gene>
    <name evidence="2" type="ORF">IV88_GL001559</name>
</gene>
<accession>A0A0R2NJ52</accession>
<keyword evidence="1" id="KW-1133">Transmembrane helix</keyword>
<evidence type="ECO:0000313" key="2">
    <source>
        <dbReference type="EMBL" id="KRO25796.1"/>
    </source>
</evidence>
<proteinExistence type="predicted"/>
<dbReference type="PATRIC" id="fig|480391.4.peg.1585"/>
<keyword evidence="3" id="KW-1185">Reference proteome</keyword>
<name>A0A0R2NJ52_9LACO</name>
<dbReference type="RefSeq" id="WP_057798438.1">
    <property type="nucleotide sequence ID" value="NZ_BJZZ01000006.1"/>
</dbReference>
<feature type="transmembrane region" description="Helical" evidence="1">
    <location>
        <begin position="6"/>
        <end position="26"/>
    </location>
</feature>
<dbReference type="Proteomes" id="UP000051249">
    <property type="component" value="Unassembled WGS sequence"/>
</dbReference>
<reference evidence="2 3" key="1">
    <citation type="journal article" date="2015" name="Genome Announc.">
        <title>Expanding the biotechnology potential of lactobacilli through comparative genomics of 213 strains and associated genera.</title>
        <authorList>
            <person name="Sun Z."/>
            <person name="Harris H.M."/>
            <person name="McCann A."/>
            <person name="Guo C."/>
            <person name="Argimon S."/>
            <person name="Zhang W."/>
            <person name="Yang X."/>
            <person name="Jeffery I.B."/>
            <person name="Cooney J.C."/>
            <person name="Kagawa T.F."/>
            <person name="Liu W."/>
            <person name="Song Y."/>
            <person name="Salvetti E."/>
            <person name="Wrobel A."/>
            <person name="Rasinkangas P."/>
            <person name="Parkhill J."/>
            <person name="Rea M.C."/>
            <person name="O'Sullivan O."/>
            <person name="Ritari J."/>
            <person name="Douillard F.P."/>
            <person name="Paul Ross R."/>
            <person name="Yang R."/>
            <person name="Briner A.E."/>
            <person name="Felis G.E."/>
            <person name="de Vos W.M."/>
            <person name="Barrangou R."/>
            <person name="Klaenhammer T.R."/>
            <person name="Caufield P.W."/>
            <person name="Cui Y."/>
            <person name="Zhang H."/>
            <person name="O'Toole P.W."/>
        </authorList>
    </citation>
    <scope>NUCLEOTIDE SEQUENCE [LARGE SCALE GENOMIC DNA]</scope>
    <source>
        <strain evidence="2 3">DSM 23026</strain>
    </source>
</reference>
<evidence type="ECO:0000313" key="3">
    <source>
        <dbReference type="Proteomes" id="UP000051249"/>
    </source>
</evidence>
<evidence type="ECO:0000256" key="1">
    <source>
        <dbReference type="SAM" id="Phobius"/>
    </source>
</evidence>
<protein>
    <submittedName>
        <fullName evidence="2">Uncharacterized protein</fullName>
    </submittedName>
</protein>
<comment type="caution">
    <text evidence="2">The sequence shown here is derived from an EMBL/GenBank/DDBJ whole genome shotgun (WGS) entry which is preliminary data.</text>
</comment>
<keyword evidence="1" id="KW-0812">Transmembrane</keyword>
<keyword evidence="1" id="KW-0472">Membrane</keyword>
<sequence>MYIIIGIGLFIVLYYVSMLITTYTQFDKKNVKSKIISAWIRLPLYIIVAEINGANRAQRKVAGSNSKLTLAMMLKSIGHAFVNYHTYSAMLAQIVSDATIQYETYGYSILNQEKTENEKMSFQDLIKVALSKLSTMDQRNMAF</sequence>
<organism evidence="2 3">
    <name type="scientific">Pediococcus argentinicus</name>
    <dbReference type="NCBI Taxonomy" id="480391"/>
    <lineage>
        <taxon>Bacteria</taxon>
        <taxon>Bacillati</taxon>
        <taxon>Bacillota</taxon>
        <taxon>Bacilli</taxon>
        <taxon>Lactobacillales</taxon>
        <taxon>Lactobacillaceae</taxon>
        <taxon>Pediococcus</taxon>
    </lineage>
</organism>
<dbReference type="EMBL" id="JQCQ01000006">
    <property type="protein sequence ID" value="KRO25796.1"/>
    <property type="molecule type" value="Genomic_DNA"/>
</dbReference>